<feature type="compositionally biased region" description="Basic residues" evidence="1">
    <location>
        <begin position="34"/>
        <end position="47"/>
    </location>
</feature>
<name>A0A067Q111_9AGAM</name>
<feature type="compositionally biased region" description="Acidic residues" evidence="1">
    <location>
        <begin position="665"/>
        <end position="685"/>
    </location>
</feature>
<feature type="compositionally biased region" description="Basic residues" evidence="1">
    <location>
        <begin position="255"/>
        <end position="264"/>
    </location>
</feature>
<evidence type="ECO:0000256" key="1">
    <source>
        <dbReference type="SAM" id="MobiDB-lite"/>
    </source>
</evidence>
<feature type="compositionally biased region" description="Basic and acidic residues" evidence="1">
    <location>
        <begin position="265"/>
        <end position="280"/>
    </location>
</feature>
<dbReference type="Proteomes" id="UP000027265">
    <property type="component" value="Unassembled WGS sequence"/>
</dbReference>
<feature type="region of interest" description="Disordered" evidence="1">
    <location>
        <begin position="234"/>
        <end position="345"/>
    </location>
</feature>
<feature type="compositionally biased region" description="Basic and acidic residues" evidence="1">
    <location>
        <begin position="236"/>
        <end position="254"/>
    </location>
</feature>
<organism evidence="2 3">
    <name type="scientific">Jaapia argillacea MUCL 33604</name>
    <dbReference type="NCBI Taxonomy" id="933084"/>
    <lineage>
        <taxon>Eukaryota</taxon>
        <taxon>Fungi</taxon>
        <taxon>Dikarya</taxon>
        <taxon>Basidiomycota</taxon>
        <taxon>Agaricomycotina</taxon>
        <taxon>Agaricomycetes</taxon>
        <taxon>Agaricomycetidae</taxon>
        <taxon>Jaapiales</taxon>
        <taxon>Jaapiaceae</taxon>
        <taxon>Jaapia</taxon>
    </lineage>
</organism>
<dbReference type="InParanoid" id="A0A067Q111"/>
<dbReference type="OrthoDB" id="2756355at2759"/>
<feature type="compositionally biased region" description="Acidic residues" evidence="1">
    <location>
        <begin position="699"/>
        <end position="722"/>
    </location>
</feature>
<evidence type="ECO:0000313" key="3">
    <source>
        <dbReference type="Proteomes" id="UP000027265"/>
    </source>
</evidence>
<keyword evidence="3" id="KW-1185">Reference proteome</keyword>
<protein>
    <submittedName>
        <fullName evidence="2">Uncharacterized protein</fullName>
    </submittedName>
</protein>
<dbReference type="EMBL" id="KL197715">
    <property type="protein sequence ID" value="KDQ59820.1"/>
    <property type="molecule type" value="Genomic_DNA"/>
</dbReference>
<reference evidence="3" key="1">
    <citation type="journal article" date="2014" name="Proc. Natl. Acad. Sci. U.S.A.">
        <title>Extensive sampling of basidiomycete genomes demonstrates inadequacy of the white-rot/brown-rot paradigm for wood decay fungi.</title>
        <authorList>
            <person name="Riley R."/>
            <person name="Salamov A.A."/>
            <person name="Brown D.W."/>
            <person name="Nagy L.G."/>
            <person name="Floudas D."/>
            <person name="Held B.W."/>
            <person name="Levasseur A."/>
            <person name="Lombard V."/>
            <person name="Morin E."/>
            <person name="Otillar R."/>
            <person name="Lindquist E.A."/>
            <person name="Sun H."/>
            <person name="LaButti K.M."/>
            <person name="Schmutz J."/>
            <person name="Jabbour D."/>
            <person name="Luo H."/>
            <person name="Baker S.E."/>
            <person name="Pisabarro A.G."/>
            <person name="Walton J.D."/>
            <person name="Blanchette R.A."/>
            <person name="Henrissat B."/>
            <person name="Martin F."/>
            <person name="Cullen D."/>
            <person name="Hibbett D.S."/>
            <person name="Grigoriev I.V."/>
        </authorList>
    </citation>
    <scope>NUCLEOTIDE SEQUENCE [LARGE SCALE GENOMIC DNA]</scope>
    <source>
        <strain evidence="3">MUCL 33604</strain>
    </source>
</reference>
<feature type="compositionally biased region" description="Low complexity" evidence="1">
    <location>
        <begin position="73"/>
        <end position="86"/>
    </location>
</feature>
<dbReference type="HOGENOM" id="CLU_383123_0_0_1"/>
<feature type="compositionally biased region" description="Basic residues" evidence="1">
    <location>
        <begin position="327"/>
        <end position="336"/>
    </location>
</feature>
<dbReference type="AlphaFoldDB" id="A0A067Q111"/>
<feature type="region of interest" description="Disordered" evidence="1">
    <location>
        <begin position="1"/>
        <end position="100"/>
    </location>
</feature>
<feature type="region of interest" description="Disordered" evidence="1">
    <location>
        <begin position="635"/>
        <end position="722"/>
    </location>
</feature>
<gene>
    <name evidence="2" type="ORF">JAAARDRAFT_46434</name>
</gene>
<evidence type="ECO:0000313" key="2">
    <source>
        <dbReference type="EMBL" id="KDQ59820.1"/>
    </source>
</evidence>
<feature type="compositionally biased region" description="Acidic residues" evidence="1">
    <location>
        <begin position="649"/>
        <end position="658"/>
    </location>
</feature>
<sequence>MSARRSTHNNPKSVKNPAAGPLTETGQGLAHPEKKTKKPALRSKKPSTKTAKEAIDISTPGTFPVDDVTKQGTTSPPMKTKKTTPSAEGSPGTLAVPPLAPMANRAGQESKDAITDIAHGPVIVKLIVPSKPYHTRNINDPHPALSAGVKTTKALIAVEAEQKRAEKLVIAEEKAAGLEHELKADQEAIARDEADEMARDEVDEMEVDHEETIDGDLTVESASTTLKIKVRGGAKAAKDADVTADDGKVLEPKPGKKGKKGKKMKKDERQEIRSAVDKKCKALKTPASVNKKAKATDTSATKSALLPNWQQSIRALQASKAKPGKGTSKKSKKTSTRKVDPSETIGSFTDADVDTTLAEVIQPCKQMVEIVVDSENSSKISQSKHRTTNEIPKEESLSRSVLASWVIIRWTSHFVPTLLQNVSKIYIPWDISDMILEIILKSFKQVFPTCNCKIDKMTKVFRIARQAIYTWRSNFLKWALVAVRQELTAKAKTKLLTTEDDLAAYVNAALDCNGEAFWGLVDPIPKDALQSTFVLKTFAPHLSATTASIVDGDYPRGALALALTAVEWVFKMWTMGKFIASPSPFAEEHVRSITEDWASGSVTKLYLKPERFDLFLAKALKYVERRPAAAPEEVRALIFDPSSPPAVAEDAEMDDGDEDGHKDELDDGGEDTDGTDNDDEQDEDNNNDKQDKDNNNNEQEADDDDDEQDEDREEEDDDEDEN</sequence>
<accession>A0A067Q111</accession>
<feature type="compositionally biased region" description="Basic and acidic residues" evidence="1">
    <location>
        <begin position="686"/>
        <end position="695"/>
    </location>
</feature>
<proteinExistence type="predicted"/>